<evidence type="ECO:0000313" key="2">
    <source>
        <dbReference type="EMBL" id="RRS02737.1"/>
    </source>
</evidence>
<protein>
    <submittedName>
        <fullName evidence="2">Alpha/beta hydrolase</fullName>
    </submittedName>
</protein>
<keyword evidence="3" id="KW-1185">Reference proteome</keyword>
<dbReference type="RefSeq" id="WP_125244931.1">
    <property type="nucleotide sequence ID" value="NZ_RSED01000019.1"/>
</dbReference>
<proteinExistence type="predicted"/>
<dbReference type="InterPro" id="IPR050266">
    <property type="entry name" value="AB_hydrolase_sf"/>
</dbReference>
<evidence type="ECO:0000259" key="1">
    <source>
        <dbReference type="Pfam" id="PF00561"/>
    </source>
</evidence>
<dbReference type="AlphaFoldDB" id="A0A3R8S6M1"/>
<reference evidence="2 3" key="1">
    <citation type="submission" date="2018-12" db="EMBL/GenBank/DDBJ databases">
        <title>The whole draft genome of Aquabacterium sp. SJQ9.</title>
        <authorList>
            <person name="Sun L."/>
            <person name="Gao X."/>
            <person name="Chen W."/>
            <person name="Huang K."/>
        </authorList>
    </citation>
    <scope>NUCLEOTIDE SEQUENCE [LARGE SCALE GENOMIC DNA]</scope>
    <source>
        <strain evidence="2 3">SJQ9</strain>
    </source>
</reference>
<evidence type="ECO:0000313" key="3">
    <source>
        <dbReference type="Proteomes" id="UP000269265"/>
    </source>
</evidence>
<dbReference type="PRINTS" id="PR00111">
    <property type="entry name" value="ABHYDROLASE"/>
</dbReference>
<dbReference type="SUPFAM" id="SSF53474">
    <property type="entry name" value="alpha/beta-Hydrolases"/>
    <property type="match status" value="1"/>
</dbReference>
<dbReference type="GO" id="GO:0016020">
    <property type="term" value="C:membrane"/>
    <property type="evidence" value="ECO:0007669"/>
    <property type="project" value="TreeGrafter"/>
</dbReference>
<dbReference type="Gene3D" id="3.40.50.1820">
    <property type="entry name" value="alpha/beta hydrolase"/>
    <property type="match status" value="1"/>
</dbReference>
<dbReference type="OrthoDB" id="149912at2"/>
<gene>
    <name evidence="2" type="ORF">EIP75_19345</name>
</gene>
<dbReference type="InterPro" id="IPR000073">
    <property type="entry name" value="AB_hydrolase_1"/>
</dbReference>
<dbReference type="Pfam" id="PF00561">
    <property type="entry name" value="Abhydrolase_1"/>
    <property type="match status" value="1"/>
</dbReference>
<dbReference type="PANTHER" id="PTHR43798:SF33">
    <property type="entry name" value="HYDROLASE, PUTATIVE (AFU_ORTHOLOGUE AFUA_2G14860)-RELATED"/>
    <property type="match status" value="1"/>
</dbReference>
<dbReference type="PANTHER" id="PTHR43798">
    <property type="entry name" value="MONOACYLGLYCEROL LIPASE"/>
    <property type="match status" value="1"/>
</dbReference>
<sequence length="310" mass="34996">MSTTSVYSPLHVARSRFVWVRGLRKHLLFWGDPAAATPGAPLLVLVHGWMDVGASFQFAVDALRTRPGWQDRPIVALDWRGFGQSDASGTDSYWFADYLADLDFILDELSPGEPIDLLGHSMGGNAVMLYAGLRPQRIRRLVNVEGFGMPSAEPEEAPDRFAKWIDELKQPARLKDYDSLEAVAERLKGNNPRLRADFALWLAQHWSHEEGDRRVISADPAHKRPQPLLYRLPEVLGFFRRITAPVLFIEGDQTPYFLLFNGKYDRNQFLERSKAVPDLRLSTVADAGHMVHHDQPEALATLVADFLQSP</sequence>
<dbReference type="InterPro" id="IPR000639">
    <property type="entry name" value="Epox_hydrolase-like"/>
</dbReference>
<dbReference type="EMBL" id="RSED01000019">
    <property type="protein sequence ID" value="RRS02737.1"/>
    <property type="molecule type" value="Genomic_DNA"/>
</dbReference>
<dbReference type="PRINTS" id="PR00412">
    <property type="entry name" value="EPOXHYDRLASE"/>
</dbReference>
<keyword evidence="2" id="KW-0378">Hydrolase</keyword>
<dbReference type="InterPro" id="IPR029058">
    <property type="entry name" value="AB_hydrolase_fold"/>
</dbReference>
<dbReference type="GO" id="GO:0016787">
    <property type="term" value="F:hydrolase activity"/>
    <property type="evidence" value="ECO:0007669"/>
    <property type="project" value="UniProtKB-KW"/>
</dbReference>
<feature type="domain" description="AB hydrolase-1" evidence="1">
    <location>
        <begin position="41"/>
        <end position="295"/>
    </location>
</feature>
<organism evidence="2 3">
    <name type="scientific">Aquabacterium soli</name>
    <dbReference type="NCBI Taxonomy" id="2493092"/>
    <lineage>
        <taxon>Bacteria</taxon>
        <taxon>Pseudomonadati</taxon>
        <taxon>Pseudomonadota</taxon>
        <taxon>Betaproteobacteria</taxon>
        <taxon>Burkholderiales</taxon>
        <taxon>Aquabacterium</taxon>
    </lineage>
</organism>
<dbReference type="Proteomes" id="UP000269265">
    <property type="component" value="Unassembled WGS sequence"/>
</dbReference>
<name>A0A3R8S6M1_9BURK</name>
<accession>A0A3R8S6M1</accession>
<comment type="caution">
    <text evidence="2">The sequence shown here is derived from an EMBL/GenBank/DDBJ whole genome shotgun (WGS) entry which is preliminary data.</text>
</comment>